<dbReference type="GO" id="GO:0005829">
    <property type="term" value="C:cytosol"/>
    <property type="evidence" value="ECO:0007669"/>
    <property type="project" value="TreeGrafter"/>
</dbReference>
<sequence length="750" mass="84178">MPVPDSQNDDALLKNLVPLNTLSDEQLGELLSRIVVEKAVKGEYLFREGDTDHQNVYLLSGTVALLSGKREVDTVASGTQTARFALAHQLPRKNSVRAKSTVSFVRIDSRMLSELLAKSHNATYEVADVEERHTSDWMTLLLQSPVFQQIPPANLQSVMMRMEPVNVAAGQVIIRQGDEGDYFYLISQGVCSVTRRNEAGGPEVELARLKDGASFGEEALISDSPRGSSVAMVTDGVLMRLSKEDFVDLVKRPLTKSVKYKQAQAYIDEGALWLDLRTPEVYEEKHLPGAINLPYFSLRFQASSLASDRIYITCSDQPGQAASAAYLLMERSFEVYALSQQWDEVAELAGLTSKSALEEEGGNVIDFNREERIQEVSGDSESVDAESEVASIAALSQRADDLEIELEDLRNEYTEMESRRATEIKLLRQTVAAARHRLAAEEKKAAAMRDGLLVEVNEIKQQLAQAHKELQEKREGEGWELALKRHTEALHQKIAAIYDDLRLTEQSRDEALEELDRLRKERAESGQSRSGFEKQFQALQQQLAAAEQKAEEQTLALAEAERQNKSLEAERKQLEDARERLARKNAEKERELEAVRQANDEQEDARQVTLGALQNQLEIVKGEAARQAEKAAHERTELEAELERSRETLKAREDEIARLQVEAGKVGEERAALDRQFRGEAEARQTLQQKYAELESQFTLERQKSAELATALREFDDAKRALEDELKTAATQRREAEAEHKAAISSCVKS</sequence>
<dbReference type="GO" id="GO:0005952">
    <property type="term" value="C:cAMP-dependent protein kinase complex"/>
    <property type="evidence" value="ECO:0007669"/>
    <property type="project" value="InterPro"/>
</dbReference>
<dbReference type="PROSITE" id="PS50042">
    <property type="entry name" value="CNMP_BINDING_3"/>
    <property type="match status" value="2"/>
</dbReference>
<feature type="domain" description="Cyclic nucleotide-binding" evidence="3">
    <location>
        <begin position="146"/>
        <end position="250"/>
    </location>
</feature>
<feature type="compositionally biased region" description="Basic and acidic residues" evidence="2">
    <location>
        <begin position="729"/>
        <end position="742"/>
    </location>
</feature>
<dbReference type="PRINTS" id="PR00103">
    <property type="entry name" value="CAMPKINASE"/>
</dbReference>
<dbReference type="InterPro" id="IPR014710">
    <property type="entry name" value="RmlC-like_jellyroll"/>
</dbReference>
<feature type="domain" description="Cyclic nucleotide-binding" evidence="3">
    <location>
        <begin position="18"/>
        <end position="116"/>
    </location>
</feature>
<dbReference type="GO" id="GO:0004792">
    <property type="term" value="F:thiosulfate-cyanide sulfurtransferase activity"/>
    <property type="evidence" value="ECO:0007669"/>
    <property type="project" value="InterPro"/>
</dbReference>
<dbReference type="CDD" id="cd00038">
    <property type="entry name" value="CAP_ED"/>
    <property type="match status" value="2"/>
</dbReference>
<dbReference type="PATRIC" id="fig|1048808.3.peg.604"/>
<keyword evidence="6" id="KW-1185">Reference proteome</keyword>
<proteinExistence type="predicted"/>
<dbReference type="AlphaFoldDB" id="G2DAL0"/>
<reference evidence="5" key="1">
    <citation type="journal article" date="2011" name="ISME J.">
        <title>The endosymbionts of the deep-sea tubeworms Riftia pachyptila and Tevnia jerichonana share an identical physiology as revealed by proteogenomic analyses.</title>
        <authorList>
            <person name="Gardebrecht A."/>
            <person name="Markert S."/>
            <person name="Felbeck H."/>
            <person name="Thuermer A."/>
            <person name="Albrecht D."/>
            <person name="Wollherr A."/>
            <person name="Kabisch J."/>
            <person name="Lehmann R."/>
            <person name="Daniel R."/>
            <person name="Liesegang H."/>
            <person name="Hecker M."/>
            <person name="Sievert S.M."/>
            <person name="Schweder T."/>
        </authorList>
    </citation>
    <scope>NUCLEOTIDE SEQUENCE [LARGE SCALE GENOMIC DNA]</scope>
</reference>
<dbReference type="RefSeq" id="WP_005959148.1">
    <property type="nucleotide sequence ID" value="NZ_AFOC01000011.1"/>
</dbReference>
<dbReference type="CDD" id="cd00158">
    <property type="entry name" value="RHOD"/>
    <property type="match status" value="1"/>
</dbReference>
<evidence type="ECO:0000256" key="1">
    <source>
        <dbReference type="SAM" id="Coils"/>
    </source>
</evidence>
<dbReference type="PROSITE" id="PS50206">
    <property type="entry name" value="RHODANESE_3"/>
    <property type="match status" value="1"/>
</dbReference>
<name>G2DAL0_9GAMM</name>
<dbReference type="InterPro" id="IPR036873">
    <property type="entry name" value="Rhodanese-like_dom_sf"/>
</dbReference>
<evidence type="ECO:0000256" key="2">
    <source>
        <dbReference type="SAM" id="MobiDB-lite"/>
    </source>
</evidence>
<dbReference type="InterPro" id="IPR018490">
    <property type="entry name" value="cNMP-bd_dom_sf"/>
</dbReference>
<feature type="region of interest" description="Disordered" evidence="2">
    <location>
        <begin position="729"/>
        <end position="750"/>
    </location>
</feature>
<gene>
    <name evidence="5" type="ORF">Rifp1Sym_ak00270</name>
</gene>
<evidence type="ECO:0000259" key="3">
    <source>
        <dbReference type="PROSITE" id="PS50042"/>
    </source>
</evidence>
<dbReference type="InterPro" id="IPR018488">
    <property type="entry name" value="cNMP-bd_CS"/>
</dbReference>
<feature type="coiled-coil region" evidence="1">
    <location>
        <begin position="385"/>
        <end position="476"/>
    </location>
</feature>
<dbReference type="PANTHER" id="PTHR11635">
    <property type="entry name" value="CAMP-DEPENDENT PROTEIN KINASE REGULATORY CHAIN"/>
    <property type="match status" value="1"/>
</dbReference>
<feature type="domain" description="Rhodanese" evidence="4">
    <location>
        <begin position="267"/>
        <end position="354"/>
    </location>
</feature>
<evidence type="ECO:0000259" key="4">
    <source>
        <dbReference type="PROSITE" id="PS50206"/>
    </source>
</evidence>
<dbReference type="Proteomes" id="UP000004491">
    <property type="component" value="Unassembled WGS sequence"/>
</dbReference>
<dbReference type="PANTHER" id="PTHR11635:SF152">
    <property type="entry name" value="CAMP-DEPENDENT PROTEIN KINASE TYPE I REGULATORY SUBUNIT-RELATED"/>
    <property type="match status" value="1"/>
</dbReference>
<comment type="caution">
    <text evidence="5">The sequence shown here is derived from an EMBL/GenBank/DDBJ whole genome shotgun (WGS) entry which is preliminary data.</text>
</comment>
<dbReference type="Gene3D" id="2.60.120.10">
    <property type="entry name" value="Jelly Rolls"/>
    <property type="match status" value="2"/>
</dbReference>
<dbReference type="InterPro" id="IPR000595">
    <property type="entry name" value="cNMP-bd_dom"/>
</dbReference>
<dbReference type="Gene3D" id="3.40.250.10">
    <property type="entry name" value="Rhodanese-like domain"/>
    <property type="match status" value="1"/>
</dbReference>
<keyword evidence="1" id="KW-0175">Coiled coil</keyword>
<accession>G2DAL0</accession>
<dbReference type="SUPFAM" id="SSF52821">
    <property type="entry name" value="Rhodanese/Cell cycle control phosphatase"/>
    <property type="match status" value="1"/>
</dbReference>
<dbReference type="InterPro" id="IPR001763">
    <property type="entry name" value="Rhodanese-like_dom"/>
</dbReference>
<protein>
    <submittedName>
        <fullName evidence="5">Cyclic nucleotide-binding domain protein</fullName>
    </submittedName>
</protein>
<dbReference type="PROSITE" id="PS00380">
    <property type="entry name" value="RHODANESE_1"/>
    <property type="match status" value="1"/>
</dbReference>
<dbReference type="SUPFAM" id="SSF51206">
    <property type="entry name" value="cAMP-binding domain-like"/>
    <property type="match status" value="2"/>
</dbReference>
<dbReference type="Pfam" id="PF00027">
    <property type="entry name" value="cNMP_binding"/>
    <property type="match status" value="2"/>
</dbReference>
<dbReference type="PROSITE" id="PS00888">
    <property type="entry name" value="CNMP_BINDING_1"/>
    <property type="match status" value="1"/>
</dbReference>
<dbReference type="InterPro" id="IPR001307">
    <property type="entry name" value="Thiosulphate_STrfase_CS"/>
</dbReference>
<dbReference type="Pfam" id="PF00581">
    <property type="entry name" value="Rhodanese"/>
    <property type="match status" value="1"/>
</dbReference>
<evidence type="ECO:0000313" key="6">
    <source>
        <dbReference type="Proteomes" id="UP000004491"/>
    </source>
</evidence>
<evidence type="ECO:0000313" key="5">
    <source>
        <dbReference type="EMBL" id="EGV52346.1"/>
    </source>
</evidence>
<dbReference type="EMBL" id="AFOC01000011">
    <property type="protein sequence ID" value="EGV52346.1"/>
    <property type="molecule type" value="Genomic_DNA"/>
</dbReference>
<dbReference type="SMART" id="SM00450">
    <property type="entry name" value="RHOD"/>
    <property type="match status" value="1"/>
</dbReference>
<dbReference type="InterPro" id="IPR050503">
    <property type="entry name" value="cAMP-dep_PK_reg_su-like"/>
</dbReference>
<organism evidence="5 6">
    <name type="scientific">endosymbiont of Riftia pachyptila</name>
    <name type="common">vent Ph05</name>
    <dbReference type="NCBI Taxonomy" id="1048808"/>
    <lineage>
        <taxon>Bacteria</taxon>
        <taxon>Pseudomonadati</taxon>
        <taxon>Pseudomonadota</taxon>
        <taxon>Gammaproteobacteria</taxon>
        <taxon>sulfur-oxidizing symbionts</taxon>
    </lineage>
</organism>
<dbReference type="SMART" id="SM00100">
    <property type="entry name" value="cNMP"/>
    <property type="match status" value="2"/>
</dbReference>